<feature type="binding site" evidence="11">
    <location>
        <position position="118"/>
    </location>
    <ligand>
        <name>ATP</name>
        <dbReference type="ChEBI" id="CHEBI:30616"/>
    </ligand>
</feature>
<comment type="cofactor">
    <cofactor evidence="2 11">
        <name>Mg(2+)</name>
        <dbReference type="ChEBI" id="CHEBI:18420"/>
    </cofactor>
</comment>
<dbReference type="EMBL" id="JACRSR010000001">
    <property type="protein sequence ID" value="MBC8531321.1"/>
    <property type="molecule type" value="Genomic_DNA"/>
</dbReference>
<dbReference type="HAMAP" id="MF_00228">
    <property type="entry name" value="Thz_kinase"/>
    <property type="match status" value="1"/>
</dbReference>
<gene>
    <name evidence="11 12" type="primary">thiM</name>
    <name evidence="12" type="ORF">H8696_05605</name>
</gene>
<evidence type="ECO:0000256" key="1">
    <source>
        <dbReference type="ARBA" id="ARBA00001771"/>
    </source>
</evidence>
<dbReference type="Gene3D" id="3.40.1190.20">
    <property type="match status" value="1"/>
</dbReference>
<feature type="binding site" evidence="11">
    <location>
        <position position="195"/>
    </location>
    <ligand>
        <name>substrate</name>
    </ligand>
</feature>
<comment type="caution">
    <text evidence="12">The sequence shown here is derived from an EMBL/GenBank/DDBJ whole genome shotgun (WGS) entry which is preliminary data.</text>
</comment>
<keyword evidence="7 11" id="KW-0418">Kinase</keyword>
<comment type="similarity">
    <text evidence="11">Belongs to the Thz kinase family.</text>
</comment>
<comment type="pathway">
    <text evidence="3 11">Cofactor biosynthesis; thiamine diphosphate biosynthesis; 4-methyl-5-(2-phosphoethyl)-thiazole from 5-(2-hydroxyethyl)-4-methylthiazole: step 1/1.</text>
</comment>
<dbReference type="InterPro" id="IPR029056">
    <property type="entry name" value="Ribokinase-like"/>
</dbReference>
<evidence type="ECO:0000256" key="9">
    <source>
        <dbReference type="ARBA" id="ARBA00022842"/>
    </source>
</evidence>
<dbReference type="CDD" id="cd01170">
    <property type="entry name" value="THZ_kinase"/>
    <property type="match status" value="1"/>
</dbReference>
<dbReference type="PRINTS" id="PR01099">
    <property type="entry name" value="HYETHTZKNASE"/>
</dbReference>
<dbReference type="PIRSF" id="PIRSF000513">
    <property type="entry name" value="Thz_kinase"/>
    <property type="match status" value="1"/>
</dbReference>
<evidence type="ECO:0000256" key="11">
    <source>
        <dbReference type="HAMAP-Rule" id="MF_00228"/>
    </source>
</evidence>
<dbReference type="GO" id="GO:0000287">
    <property type="term" value="F:magnesium ion binding"/>
    <property type="evidence" value="ECO:0007669"/>
    <property type="project" value="UniProtKB-UniRule"/>
</dbReference>
<feature type="binding site" evidence="11">
    <location>
        <position position="44"/>
    </location>
    <ligand>
        <name>substrate</name>
    </ligand>
</feature>
<dbReference type="InterPro" id="IPR000417">
    <property type="entry name" value="Hyethyz_kinase"/>
</dbReference>
<protein>
    <recommendedName>
        <fullName evidence="11">Hydroxyethylthiazole kinase</fullName>
        <ecNumber evidence="11">2.7.1.50</ecNumber>
    </recommendedName>
    <alternativeName>
        <fullName evidence="11">4-methyl-5-beta-hydroxyethylthiazole kinase</fullName>
        <shortName evidence="11">TH kinase</shortName>
        <shortName evidence="11">Thz kinase</shortName>
    </alternativeName>
</protein>
<keyword evidence="8 11" id="KW-0067">ATP-binding</keyword>
<evidence type="ECO:0000256" key="8">
    <source>
        <dbReference type="ARBA" id="ARBA00022840"/>
    </source>
</evidence>
<keyword evidence="9 11" id="KW-0460">Magnesium</keyword>
<evidence type="ECO:0000256" key="6">
    <source>
        <dbReference type="ARBA" id="ARBA00022741"/>
    </source>
</evidence>
<evidence type="ECO:0000313" key="13">
    <source>
        <dbReference type="Proteomes" id="UP000623172"/>
    </source>
</evidence>
<reference evidence="12" key="1">
    <citation type="submission" date="2020-08" db="EMBL/GenBank/DDBJ databases">
        <title>Genome public.</title>
        <authorList>
            <person name="Liu C."/>
            <person name="Sun Q."/>
        </authorList>
    </citation>
    <scope>NUCLEOTIDE SEQUENCE</scope>
    <source>
        <strain evidence="12">NSJ-53</strain>
    </source>
</reference>
<name>A0A926HQJ7_9FIRM</name>
<dbReference type="GO" id="GO:0009229">
    <property type="term" value="P:thiamine diphosphate biosynthetic process"/>
    <property type="evidence" value="ECO:0007669"/>
    <property type="project" value="UniProtKB-UniRule"/>
</dbReference>
<dbReference type="Pfam" id="PF02110">
    <property type="entry name" value="HK"/>
    <property type="match status" value="1"/>
</dbReference>
<dbReference type="SUPFAM" id="SSF53613">
    <property type="entry name" value="Ribokinase-like"/>
    <property type="match status" value="1"/>
</dbReference>
<evidence type="ECO:0000256" key="10">
    <source>
        <dbReference type="ARBA" id="ARBA00022977"/>
    </source>
</evidence>
<evidence type="ECO:0000256" key="7">
    <source>
        <dbReference type="ARBA" id="ARBA00022777"/>
    </source>
</evidence>
<keyword evidence="6 11" id="KW-0547">Nucleotide-binding</keyword>
<comment type="function">
    <text evidence="11">Catalyzes the phosphorylation of the hydroxyl group of 4-methyl-5-beta-hydroxyethylthiazole (THZ).</text>
</comment>
<dbReference type="GO" id="GO:0009228">
    <property type="term" value="P:thiamine biosynthetic process"/>
    <property type="evidence" value="ECO:0007669"/>
    <property type="project" value="UniProtKB-KW"/>
</dbReference>
<accession>A0A926HQJ7</accession>
<sequence>MLQNAGRILQAIPGLKPIVHCITNYVTVNGCANIVLACGASPIMAQNVAEVEEVASFAKALVLNIGTVDNVEAMVLAGKKAKSLGTPVIFDPVGAGATSLRNRTAERILKEVKPDIIRGNMSEVRTLGGLAASTKGVDAAAEDSAGIGTSAKMLRDIAKDLNAVVVATGVKDLVSDGRRVYHIENGHSMMAYVTGTGCMLSTMTAAYAAAAGKEGYLAAAIGATAAMGIAGEMAYEAVMTLGAGVGTFQQKLFDAIFAMDASTLLERGKVYEDTV</sequence>
<dbReference type="NCBIfam" id="NF006830">
    <property type="entry name" value="PRK09355.1"/>
    <property type="match status" value="1"/>
</dbReference>
<dbReference type="GO" id="GO:0005524">
    <property type="term" value="F:ATP binding"/>
    <property type="evidence" value="ECO:0007669"/>
    <property type="project" value="UniProtKB-UniRule"/>
</dbReference>
<evidence type="ECO:0000256" key="5">
    <source>
        <dbReference type="ARBA" id="ARBA00022723"/>
    </source>
</evidence>
<proteinExistence type="inferred from homology"/>
<evidence type="ECO:0000256" key="4">
    <source>
        <dbReference type="ARBA" id="ARBA00022679"/>
    </source>
</evidence>
<organism evidence="12 13">
    <name type="scientific">Gehongia tenuis</name>
    <dbReference type="NCBI Taxonomy" id="2763655"/>
    <lineage>
        <taxon>Bacteria</taxon>
        <taxon>Bacillati</taxon>
        <taxon>Bacillota</taxon>
        <taxon>Clostridia</taxon>
        <taxon>Christensenellales</taxon>
        <taxon>Christensenellaceae</taxon>
        <taxon>Gehongia</taxon>
    </lineage>
</organism>
<feature type="binding site" evidence="11">
    <location>
        <position position="168"/>
    </location>
    <ligand>
        <name>ATP</name>
        <dbReference type="ChEBI" id="CHEBI:30616"/>
    </ligand>
</feature>
<dbReference type="Proteomes" id="UP000623172">
    <property type="component" value="Unassembled WGS sequence"/>
</dbReference>
<keyword evidence="13" id="KW-1185">Reference proteome</keyword>
<dbReference type="EC" id="2.7.1.50" evidence="11"/>
<dbReference type="GO" id="GO:0004417">
    <property type="term" value="F:hydroxyethylthiazole kinase activity"/>
    <property type="evidence" value="ECO:0007669"/>
    <property type="project" value="UniProtKB-UniRule"/>
</dbReference>
<dbReference type="AlphaFoldDB" id="A0A926HQJ7"/>
<keyword evidence="5 11" id="KW-0479">Metal-binding</keyword>
<evidence type="ECO:0000256" key="2">
    <source>
        <dbReference type="ARBA" id="ARBA00001946"/>
    </source>
</evidence>
<evidence type="ECO:0000256" key="3">
    <source>
        <dbReference type="ARBA" id="ARBA00004868"/>
    </source>
</evidence>
<comment type="catalytic activity">
    <reaction evidence="1 11">
        <text>5-(2-hydroxyethyl)-4-methylthiazole + ATP = 4-methyl-5-(2-phosphooxyethyl)-thiazole + ADP + H(+)</text>
        <dbReference type="Rhea" id="RHEA:24212"/>
        <dbReference type="ChEBI" id="CHEBI:15378"/>
        <dbReference type="ChEBI" id="CHEBI:17957"/>
        <dbReference type="ChEBI" id="CHEBI:30616"/>
        <dbReference type="ChEBI" id="CHEBI:58296"/>
        <dbReference type="ChEBI" id="CHEBI:456216"/>
        <dbReference type="EC" id="2.7.1.50"/>
    </reaction>
</comment>
<keyword evidence="10 11" id="KW-0784">Thiamine biosynthesis</keyword>
<keyword evidence="4 11" id="KW-0808">Transferase</keyword>
<evidence type="ECO:0000313" key="12">
    <source>
        <dbReference type="EMBL" id="MBC8531321.1"/>
    </source>
</evidence>